<dbReference type="Proteomes" id="UP001501442">
    <property type="component" value="Unassembled WGS sequence"/>
</dbReference>
<organism evidence="4 5">
    <name type="scientific">Actinoallomurus vinaceus</name>
    <dbReference type="NCBI Taxonomy" id="1080074"/>
    <lineage>
        <taxon>Bacteria</taxon>
        <taxon>Bacillati</taxon>
        <taxon>Actinomycetota</taxon>
        <taxon>Actinomycetes</taxon>
        <taxon>Streptosporangiales</taxon>
        <taxon>Thermomonosporaceae</taxon>
        <taxon>Actinoallomurus</taxon>
    </lineage>
</organism>
<dbReference type="PROSITE" id="PS51201">
    <property type="entry name" value="RCK_N"/>
    <property type="match status" value="2"/>
</dbReference>
<dbReference type="InterPro" id="IPR006037">
    <property type="entry name" value="RCK_C"/>
</dbReference>
<gene>
    <name evidence="4" type="ORF">GCM10023196_049120</name>
</gene>
<feature type="domain" description="RCK C-terminal" evidence="3">
    <location>
        <begin position="473"/>
        <end position="557"/>
    </location>
</feature>
<dbReference type="PANTHER" id="PTHR43833">
    <property type="entry name" value="POTASSIUM CHANNEL PROTEIN 2-RELATED-RELATED"/>
    <property type="match status" value="1"/>
</dbReference>
<feature type="transmembrane region" description="Helical" evidence="1">
    <location>
        <begin position="240"/>
        <end position="258"/>
    </location>
</feature>
<dbReference type="PANTHER" id="PTHR43833:SF11">
    <property type="entry name" value="VOLTAGE-GATED POTASSIUM CHANNEL KCH"/>
    <property type="match status" value="1"/>
</dbReference>
<dbReference type="InterPro" id="IPR036291">
    <property type="entry name" value="NAD(P)-bd_dom_sf"/>
</dbReference>
<dbReference type="InterPro" id="IPR003148">
    <property type="entry name" value="RCK_N"/>
</dbReference>
<keyword evidence="1" id="KW-1133">Transmembrane helix</keyword>
<evidence type="ECO:0000259" key="3">
    <source>
        <dbReference type="PROSITE" id="PS51202"/>
    </source>
</evidence>
<dbReference type="RefSeq" id="WP_345433311.1">
    <property type="nucleotide sequence ID" value="NZ_BAABHK010000006.1"/>
</dbReference>
<dbReference type="EMBL" id="BAABHK010000006">
    <property type="protein sequence ID" value="GAA4629232.1"/>
    <property type="molecule type" value="Genomic_DNA"/>
</dbReference>
<dbReference type="SUPFAM" id="SSF51735">
    <property type="entry name" value="NAD(P)-binding Rossmann-fold domains"/>
    <property type="match status" value="2"/>
</dbReference>
<dbReference type="PROSITE" id="PS51202">
    <property type="entry name" value="RCK_C"/>
    <property type="match status" value="1"/>
</dbReference>
<dbReference type="InterPro" id="IPR050721">
    <property type="entry name" value="Trk_Ktr_HKT_K-transport"/>
</dbReference>
<comment type="caution">
    <text evidence="4">The sequence shown here is derived from an EMBL/GenBank/DDBJ whole genome shotgun (WGS) entry which is preliminary data.</text>
</comment>
<evidence type="ECO:0000313" key="5">
    <source>
        <dbReference type="Proteomes" id="UP001501442"/>
    </source>
</evidence>
<feature type="domain" description="RCK N-terminal" evidence="2">
    <location>
        <begin position="334"/>
        <end position="455"/>
    </location>
</feature>
<dbReference type="Pfam" id="PF02080">
    <property type="entry name" value="TrkA_C"/>
    <property type="match status" value="1"/>
</dbReference>
<keyword evidence="1" id="KW-0812">Transmembrane</keyword>
<dbReference type="InterPro" id="IPR036721">
    <property type="entry name" value="RCK_C_sf"/>
</dbReference>
<dbReference type="Gene3D" id="3.30.70.1450">
    <property type="entry name" value="Regulator of K+ conductance, C-terminal domain"/>
    <property type="match status" value="1"/>
</dbReference>
<keyword evidence="1" id="KW-0472">Membrane</keyword>
<evidence type="ECO:0000313" key="4">
    <source>
        <dbReference type="EMBL" id="GAA4629232.1"/>
    </source>
</evidence>
<proteinExistence type="predicted"/>
<dbReference type="SUPFAM" id="SSF116726">
    <property type="entry name" value="TrkA C-terminal domain-like"/>
    <property type="match status" value="1"/>
</dbReference>
<feature type="transmembrane region" description="Helical" evidence="1">
    <location>
        <begin position="296"/>
        <end position="318"/>
    </location>
</feature>
<protein>
    <submittedName>
        <fullName evidence="4">NAD-binding protein</fullName>
    </submittedName>
</protein>
<keyword evidence="5" id="KW-1185">Reference proteome</keyword>
<dbReference type="Pfam" id="PF02254">
    <property type="entry name" value="TrkA_N"/>
    <property type="match status" value="2"/>
</dbReference>
<feature type="domain" description="RCK N-terminal" evidence="2">
    <location>
        <begin position="13"/>
        <end position="134"/>
    </location>
</feature>
<evidence type="ECO:0000256" key="1">
    <source>
        <dbReference type="SAM" id="Phobius"/>
    </source>
</evidence>
<reference evidence="5" key="1">
    <citation type="journal article" date="2019" name="Int. J. Syst. Evol. Microbiol.">
        <title>The Global Catalogue of Microorganisms (GCM) 10K type strain sequencing project: providing services to taxonomists for standard genome sequencing and annotation.</title>
        <authorList>
            <consortium name="The Broad Institute Genomics Platform"/>
            <consortium name="The Broad Institute Genome Sequencing Center for Infectious Disease"/>
            <person name="Wu L."/>
            <person name="Ma J."/>
        </authorList>
    </citation>
    <scope>NUCLEOTIDE SEQUENCE [LARGE SCALE GENOMIC DNA]</scope>
    <source>
        <strain evidence="5">JCM 17939</strain>
    </source>
</reference>
<evidence type="ECO:0000259" key="2">
    <source>
        <dbReference type="PROSITE" id="PS51201"/>
    </source>
</evidence>
<sequence>MPTVVPRLRSPLRGRLIICGDTPLAYRLADELSTRYLQDVTVIVPSKRRNHGPKITGLPRVRVHEAAELDDETFRAVHVESARAVALVSNSEVGNIHAALRVQELNPDIRLVIRMSNTALGNRIRTLFNDCAVLSDGAVAAPSFVAAALGDLPPSHVRVAGRTLYVAHRSDRVRNVVCGLADTRRPDGLPRLLPVDQGRANLVLAVADGTSRTSLAGPPVDYRPTTTFARTMRLILSRRLLQVVVALLGLIVVGSAVLSTGDGHGFTYSLYLILLDIAGAANPDPKLSAAAKVTQVIVTLASLALVPAITAAVVDALVRARLNGPLERLRDPISGHVVVVGLGEVGLRVVSQLHDLGVQVVCVEQNEDAVGVPLARRLGLPIVFGDATREETLRTAWVGTCRSVVTVTSDDITNLEAGLSSRALRDNVRVVLRLFDDDLAGRVHRNFKIPVSRSVSFLAAPAFAAAMMERQVIGTIPVGRSVMLIADMPIGAGSELDGRPLREANLPGEARVLALGRRGRPRFDWDLQEGYLLIPGDRLAVLATRSGIGHIRARTTGTSDPPSSPTPR</sequence>
<dbReference type="Gene3D" id="3.40.50.720">
    <property type="entry name" value="NAD(P)-binding Rossmann-like Domain"/>
    <property type="match status" value="2"/>
</dbReference>
<name>A0ABP8UFK4_9ACTN</name>
<accession>A0ABP8UFK4</accession>